<name>A0A158JLH2_9BURK</name>
<reference evidence="2" key="1">
    <citation type="submission" date="2016-01" db="EMBL/GenBank/DDBJ databases">
        <authorList>
            <person name="Peeters C."/>
        </authorList>
    </citation>
    <scope>NUCLEOTIDE SEQUENCE [LARGE SCALE GENOMIC DNA]</scope>
    <source>
        <strain evidence="2">LMG 22934</strain>
    </source>
</reference>
<evidence type="ECO:0000313" key="2">
    <source>
        <dbReference type="EMBL" id="SAL69598.1"/>
    </source>
</evidence>
<dbReference type="Proteomes" id="UP000054977">
    <property type="component" value="Unassembled WGS sequence"/>
</dbReference>
<dbReference type="AlphaFoldDB" id="A0A158JLH2"/>
<sequence length="233" mass="27191">MAEPFPRQLERRPKWCGKPGSYVIFPICSHWCVDSDDKCLKPCPLDPFEKCGDCRRLARQIGLEPGLRVYRRDFFEWNQRRPAHDHRNTGCRGRFRQNEITPVGHQRREPKGRDPERSVELLRKQRGCRAATCDVDHYTRHETILVERETIAIQRRIRLGGAGDISKQRPRKMRLGRQFKIVKAQDAPQPAGRDRLCNVPNLARHGQCPVSRQRPLPHAARRRQSVRVSSAKR</sequence>
<comment type="caution">
    <text evidence="2">The sequence shown here is derived from an EMBL/GenBank/DDBJ whole genome shotgun (WGS) entry which is preliminary data.</text>
</comment>
<dbReference type="EMBL" id="FCNW02000144">
    <property type="protein sequence ID" value="SAL69598.1"/>
    <property type="molecule type" value="Genomic_DNA"/>
</dbReference>
<evidence type="ECO:0000256" key="1">
    <source>
        <dbReference type="SAM" id="MobiDB-lite"/>
    </source>
</evidence>
<protein>
    <submittedName>
        <fullName evidence="2">Uncharacterized protein</fullName>
    </submittedName>
</protein>
<feature type="compositionally biased region" description="Basic residues" evidence="1">
    <location>
        <begin position="219"/>
        <end position="233"/>
    </location>
</feature>
<accession>A0A158JLH2</accession>
<organism evidence="2 3">
    <name type="scientific">Caballeronia humi</name>
    <dbReference type="NCBI Taxonomy" id="326474"/>
    <lineage>
        <taxon>Bacteria</taxon>
        <taxon>Pseudomonadati</taxon>
        <taxon>Pseudomonadota</taxon>
        <taxon>Betaproteobacteria</taxon>
        <taxon>Burkholderiales</taxon>
        <taxon>Burkholderiaceae</taxon>
        <taxon>Caballeronia</taxon>
    </lineage>
</organism>
<keyword evidence="3" id="KW-1185">Reference proteome</keyword>
<feature type="region of interest" description="Disordered" evidence="1">
    <location>
        <begin position="205"/>
        <end position="233"/>
    </location>
</feature>
<feature type="region of interest" description="Disordered" evidence="1">
    <location>
        <begin position="86"/>
        <end position="117"/>
    </location>
</feature>
<gene>
    <name evidence="2" type="ORF">AWB65_06849</name>
</gene>
<feature type="compositionally biased region" description="Basic and acidic residues" evidence="1">
    <location>
        <begin position="106"/>
        <end position="117"/>
    </location>
</feature>
<proteinExistence type="predicted"/>
<evidence type="ECO:0000313" key="3">
    <source>
        <dbReference type="Proteomes" id="UP000054977"/>
    </source>
</evidence>